<evidence type="ECO:0000259" key="2">
    <source>
        <dbReference type="Pfam" id="PF20434"/>
    </source>
</evidence>
<gene>
    <name evidence="3" type="ORF">B9T62_08075</name>
</gene>
<feature type="domain" description="BD-FAE-like" evidence="2">
    <location>
        <begin position="2"/>
        <end position="136"/>
    </location>
</feature>
<evidence type="ECO:0000256" key="1">
    <source>
        <dbReference type="ARBA" id="ARBA00022801"/>
    </source>
</evidence>
<dbReference type="Gene3D" id="3.40.50.1820">
    <property type="entry name" value="alpha/beta hydrolase"/>
    <property type="match status" value="1"/>
</dbReference>
<dbReference type="KEGG" id="pdh:B9T62_08075"/>
<dbReference type="InterPro" id="IPR029058">
    <property type="entry name" value="AB_hydrolase_fold"/>
</dbReference>
<sequence>MFVHGGGFLAGDKALGDPNGATAGIPAYRQIFFDLGYNLVAINYAFSPEYAYPVPVIQMTQAVKFLQENAEKYNLNMAKVVISGGSAGGNIIGKFAAIQTNPAYSQAVGIEPILTNNELKAAIFDSALFDSMRAHKTGNAIVDFAFGEMIRAYMQDSLLKDVDKNYIQSANFISNVTANYPPRLSTMVLFHHSLTKQQICTTGYWS</sequence>
<name>A0A2Z2K4I4_9BACL</name>
<dbReference type="PANTHER" id="PTHR48081">
    <property type="entry name" value="AB HYDROLASE SUPERFAMILY PROTEIN C4A8.06C"/>
    <property type="match status" value="1"/>
</dbReference>
<organism evidence="3 4">
    <name type="scientific">Paenibacillus donghaensis</name>
    <dbReference type="NCBI Taxonomy" id="414771"/>
    <lineage>
        <taxon>Bacteria</taxon>
        <taxon>Bacillati</taxon>
        <taxon>Bacillota</taxon>
        <taxon>Bacilli</taxon>
        <taxon>Bacillales</taxon>
        <taxon>Paenibacillaceae</taxon>
        <taxon>Paenibacillus</taxon>
    </lineage>
</organism>
<dbReference type="EMBL" id="CP021780">
    <property type="protein sequence ID" value="ASA20746.1"/>
    <property type="molecule type" value="Genomic_DNA"/>
</dbReference>
<keyword evidence="4" id="KW-1185">Reference proteome</keyword>
<proteinExistence type="predicted"/>
<evidence type="ECO:0000313" key="3">
    <source>
        <dbReference type="EMBL" id="ASA20746.1"/>
    </source>
</evidence>
<evidence type="ECO:0000313" key="4">
    <source>
        <dbReference type="Proteomes" id="UP000249890"/>
    </source>
</evidence>
<keyword evidence="1" id="KW-0378">Hydrolase</keyword>
<dbReference type="InterPro" id="IPR050300">
    <property type="entry name" value="GDXG_lipolytic_enzyme"/>
</dbReference>
<dbReference type="InterPro" id="IPR049492">
    <property type="entry name" value="BD-FAE-like_dom"/>
</dbReference>
<dbReference type="Proteomes" id="UP000249890">
    <property type="component" value="Chromosome"/>
</dbReference>
<reference evidence="3 4" key="1">
    <citation type="submission" date="2017-06" db="EMBL/GenBank/DDBJ databases">
        <title>Complete genome sequence of Paenibacillus donghaensis KCTC 13049T isolated from East Sea sediment, South Korea.</title>
        <authorList>
            <person name="Jung B.K."/>
            <person name="Hong S.-J."/>
            <person name="Shin J.-H."/>
        </authorList>
    </citation>
    <scope>NUCLEOTIDE SEQUENCE [LARGE SCALE GENOMIC DNA]</scope>
    <source>
        <strain evidence="3 4">KCTC 13049</strain>
    </source>
</reference>
<accession>A0A2Z2K4I4</accession>
<protein>
    <recommendedName>
        <fullName evidence="2">BD-FAE-like domain-containing protein</fullName>
    </recommendedName>
</protein>
<dbReference type="OrthoDB" id="9815425at2"/>
<dbReference type="Pfam" id="PF20434">
    <property type="entry name" value="BD-FAE"/>
    <property type="match status" value="1"/>
</dbReference>
<dbReference type="SUPFAM" id="SSF53474">
    <property type="entry name" value="alpha/beta-Hydrolases"/>
    <property type="match status" value="1"/>
</dbReference>
<dbReference type="AlphaFoldDB" id="A0A2Z2K4I4"/>
<dbReference type="GO" id="GO:0016787">
    <property type="term" value="F:hydrolase activity"/>
    <property type="evidence" value="ECO:0007669"/>
    <property type="project" value="UniProtKB-KW"/>
</dbReference>
<dbReference type="RefSeq" id="WP_087914764.1">
    <property type="nucleotide sequence ID" value="NZ_CP021780.1"/>
</dbReference>
<dbReference type="PANTHER" id="PTHR48081:SF6">
    <property type="entry name" value="PEPTIDASE S9 PROLYL OLIGOPEPTIDASE CATALYTIC DOMAIN-CONTAINING PROTEIN"/>
    <property type="match status" value="1"/>
</dbReference>